<gene>
    <name evidence="2" type="ORF">Pcinc_001586</name>
</gene>
<reference evidence="2" key="1">
    <citation type="submission" date="2023-10" db="EMBL/GenBank/DDBJ databases">
        <title>Genome assemblies of two species of porcelain crab, Petrolisthes cinctipes and Petrolisthes manimaculis (Anomura: Porcellanidae).</title>
        <authorList>
            <person name="Angst P."/>
        </authorList>
    </citation>
    <scope>NUCLEOTIDE SEQUENCE</scope>
    <source>
        <strain evidence="2">PB745_01</strain>
        <tissue evidence="2">Gill</tissue>
    </source>
</reference>
<feature type="region of interest" description="Disordered" evidence="1">
    <location>
        <begin position="24"/>
        <end position="49"/>
    </location>
</feature>
<evidence type="ECO:0000313" key="2">
    <source>
        <dbReference type="EMBL" id="KAK3894670.1"/>
    </source>
</evidence>
<accession>A0AAE1L5W7</accession>
<evidence type="ECO:0000256" key="1">
    <source>
        <dbReference type="SAM" id="MobiDB-lite"/>
    </source>
</evidence>
<dbReference type="Proteomes" id="UP001286313">
    <property type="component" value="Unassembled WGS sequence"/>
</dbReference>
<name>A0AAE1L5W7_PETCI</name>
<evidence type="ECO:0000313" key="3">
    <source>
        <dbReference type="Proteomes" id="UP001286313"/>
    </source>
</evidence>
<protein>
    <submittedName>
        <fullName evidence="2">Uncharacterized protein</fullName>
    </submittedName>
</protein>
<proteinExistence type="predicted"/>
<organism evidence="2 3">
    <name type="scientific">Petrolisthes cinctipes</name>
    <name type="common">Flat porcelain crab</name>
    <dbReference type="NCBI Taxonomy" id="88211"/>
    <lineage>
        <taxon>Eukaryota</taxon>
        <taxon>Metazoa</taxon>
        <taxon>Ecdysozoa</taxon>
        <taxon>Arthropoda</taxon>
        <taxon>Crustacea</taxon>
        <taxon>Multicrustacea</taxon>
        <taxon>Malacostraca</taxon>
        <taxon>Eumalacostraca</taxon>
        <taxon>Eucarida</taxon>
        <taxon>Decapoda</taxon>
        <taxon>Pleocyemata</taxon>
        <taxon>Anomura</taxon>
        <taxon>Galatheoidea</taxon>
        <taxon>Porcellanidae</taxon>
        <taxon>Petrolisthes</taxon>
    </lineage>
</organism>
<sequence length="105" mass="11013">MVRQWSGKESWGFGIRGCSSRSCEINSGSGEGGRNGTCGGEAEKDSRCGVDRNRTGEFEARGAQGRGAGSLVLRAEEDGVMGKRAIDFGVIALIITLTAGNEFIP</sequence>
<feature type="compositionally biased region" description="Gly residues" evidence="1">
    <location>
        <begin position="29"/>
        <end position="39"/>
    </location>
</feature>
<comment type="caution">
    <text evidence="2">The sequence shown here is derived from an EMBL/GenBank/DDBJ whole genome shotgun (WGS) entry which is preliminary data.</text>
</comment>
<dbReference type="AlphaFoldDB" id="A0AAE1L5W7"/>
<dbReference type="EMBL" id="JAWQEG010000101">
    <property type="protein sequence ID" value="KAK3894670.1"/>
    <property type="molecule type" value="Genomic_DNA"/>
</dbReference>
<keyword evidence="3" id="KW-1185">Reference proteome</keyword>